<dbReference type="Proteomes" id="UP000070444">
    <property type="component" value="Unassembled WGS sequence"/>
</dbReference>
<reference evidence="2 3" key="1">
    <citation type="journal article" date="2015" name="Genome Biol. Evol.">
        <title>Phylogenomic analyses indicate that early fungi evolved digesting cell walls of algal ancestors of land plants.</title>
        <authorList>
            <person name="Chang Y."/>
            <person name="Wang S."/>
            <person name="Sekimoto S."/>
            <person name="Aerts A.L."/>
            <person name="Choi C."/>
            <person name="Clum A."/>
            <person name="LaButti K.M."/>
            <person name="Lindquist E.A."/>
            <person name="Yee Ngan C."/>
            <person name="Ohm R.A."/>
            <person name="Salamov A.A."/>
            <person name="Grigoriev I.V."/>
            <person name="Spatafora J.W."/>
            <person name="Berbee M.L."/>
        </authorList>
    </citation>
    <scope>NUCLEOTIDE SEQUENCE [LARGE SCALE GENOMIC DNA]</scope>
    <source>
        <strain evidence="2 3">NRRL 28638</strain>
    </source>
</reference>
<feature type="compositionally biased region" description="Polar residues" evidence="1">
    <location>
        <begin position="25"/>
        <end position="37"/>
    </location>
</feature>
<gene>
    <name evidence="2" type="ORF">CONCODRAFT_168427</name>
</gene>
<feature type="compositionally biased region" description="Polar residues" evidence="1">
    <location>
        <begin position="593"/>
        <end position="619"/>
    </location>
</feature>
<feature type="region of interest" description="Disordered" evidence="1">
    <location>
        <begin position="196"/>
        <end position="226"/>
    </location>
</feature>
<accession>A0A137PCI8</accession>
<feature type="compositionally biased region" description="Basic and acidic residues" evidence="1">
    <location>
        <begin position="322"/>
        <end position="339"/>
    </location>
</feature>
<feature type="compositionally biased region" description="Basic and acidic residues" evidence="1">
    <location>
        <begin position="359"/>
        <end position="372"/>
    </location>
</feature>
<feature type="compositionally biased region" description="Polar residues" evidence="1">
    <location>
        <begin position="509"/>
        <end position="536"/>
    </location>
</feature>
<feature type="compositionally biased region" description="Polar residues" evidence="1">
    <location>
        <begin position="778"/>
        <end position="792"/>
    </location>
</feature>
<dbReference type="AlphaFoldDB" id="A0A137PCI8"/>
<feature type="region of interest" description="Disordered" evidence="1">
    <location>
        <begin position="1"/>
        <end position="57"/>
    </location>
</feature>
<organism evidence="2 3">
    <name type="scientific">Conidiobolus coronatus (strain ATCC 28846 / CBS 209.66 / NRRL 28638)</name>
    <name type="common">Delacroixia coronata</name>
    <dbReference type="NCBI Taxonomy" id="796925"/>
    <lineage>
        <taxon>Eukaryota</taxon>
        <taxon>Fungi</taxon>
        <taxon>Fungi incertae sedis</taxon>
        <taxon>Zoopagomycota</taxon>
        <taxon>Entomophthoromycotina</taxon>
        <taxon>Entomophthoromycetes</taxon>
        <taxon>Entomophthorales</taxon>
        <taxon>Ancylistaceae</taxon>
        <taxon>Conidiobolus</taxon>
    </lineage>
</organism>
<feature type="compositionally biased region" description="Polar residues" evidence="1">
    <location>
        <begin position="208"/>
        <end position="222"/>
    </location>
</feature>
<evidence type="ECO:0000313" key="3">
    <source>
        <dbReference type="Proteomes" id="UP000070444"/>
    </source>
</evidence>
<evidence type="ECO:0000256" key="1">
    <source>
        <dbReference type="SAM" id="MobiDB-lite"/>
    </source>
</evidence>
<feature type="region of interest" description="Disordered" evidence="1">
    <location>
        <begin position="579"/>
        <end position="634"/>
    </location>
</feature>
<proteinExistence type="predicted"/>
<evidence type="ECO:0000313" key="2">
    <source>
        <dbReference type="EMBL" id="KXN72709.1"/>
    </source>
</evidence>
<feature type="compositionally biased region" description="Basic and acidic residues" evidence="1">
    <location>
        <begin position="579"/>
        <end position="592"/>
    </location>
</feature>
<keyword evidence="3" id="KW-1185">Reference proteome</keyword>
<sequence length="911" mass="99348">MDNAHILLKQQQGDFLAPNPDPSRSENMFQTPKTNKTTKLDKFNSSDIPELPGAYPKKNTDIVHETAGANLHDETLPNPVEYITEKFNSLTSTIESLANKGDIEDFQQHLKENIEDPKNTKQSVGSIETLDTDSSKLPKFPRNIASVRNMPNKSKSSKLKSKKRLPSNKSPKVTPVSNADTVDEKINIAPLDSVVVDPSHTSDRTVIPPTSLTSEVPLNSTLPPLASEAGKSPVFLKNLQDELQDPLTPQFTESVSAIPEAFKQEQPEIGNDLDSELRNDTQPSTHQPMSLFDNVGKIDARRQSLDANSPDYKPYKYSSPVDETRFDKESPMESSRDISKNPILEDDLTDPSPFPSKPNESREVKEGSKSTDDTLNLAERSLPALSSVSHQPNLDPKEYTTGARGALDTLGGEPEMAILDTIQAGGESENKTAMLRNPNTDMVHVQATEVQEKLDESGPKTNLHSVDKLATVGGGLAPNTRHLNTESNYVKDTKHADVLDTAGKPNIATIPSDTPSLVQSKSDLHNSTGLSPTGSSKSLGYQFKIPVLQRRIAPGIPFSGRTVGESLVGHTYLQDAQDSIHESKLSNRDLKSSKSTNDPLLKNIQSKSVGTTASNTNPPTLKKEYSRSSIKGDGTDKIAPGIPFSGSSVADSLIGYTYHSNGNLNNDEYNQSNIDMNTNRSVNQSSFNADLDPSFLSSALGDSDEIRTHNSKLSTDGNLEPEFIATYTRVGEELNEVIQPHQYQIIDSQENPLEPIDDVNISSPSAQQKLLPDDCSQHSRTNPLMESSSNGDLNKASPILVRDSDPTHREAIVIEMKDPQVSANPVNPDNASNTRNISNTDKSKIYLKGQAVNEPADVTLGNYKEDLLISPKGYSDSNNISYEDDHIPVKKTSSIKIVSESLTASLGNYLA</sequence>
<protein>
    <submittedName>
        <fullName evidence="2">Uncharacterized protein</fullName>
    </submittedName>
</protein>
<feature type="region of interest" description="Disordered" evidence="1">
    <location>
        <begin position="766"/>
        <end position="798"/>
    </location>
</feature>
<name>A0A137PCI8_CONC2</name>
<feature type="region of interest" description="Disordered" evidence="1">
    <location>
        <begin position="503"/>
        <end position="536"/>
    </location>
</feature>
<feature type="region of interest" description="Disordered" evidence="1">
    <location>
        <begin position="114"/>
        <end position="182"/>
    </location>
</feature>
<feature type="compositionally biased region" description="Basic residues" evidence="1">
    <location>
        <begin position="155"/>
        <end position="166"/>
    </location>
</feature>
<dbReference type="EMBL" id="KQ964448">
    <property type="protein sequence ID" value="KXN72709.1"/>
    <property type="molecule type" value="Genomic_DNA"/>
</dbReference>
<feature type="region of interest" description="Disordered" evidence="1">
    <location>
        <begin position="258"/>
        <end position="403"/>
    </location>
</feature>